<proteinExistence type="predicted"/>
<name>A0A1H8BEC8_STRJI</name>
<feature type="domain" description="Tyr recombinase" evidence="3">
    <location>
        <begin position="37"/>
        <end position="246"/>
    </location>
</feature>
<evidence type="ECO:0000256" key="1">
    <source>
        <dbReference type="ARBA" id="ARBA00023172"/>
    </source>
</evidence>
<dbReference type="AlphaFoldDB" id="A0A1H8BEC8"/>
<gene>
    <name evidence="4" type="ORF">SAMN05414137_1637</name>
</gene>
<organism evidence="4 5">
    <name type="scientific">Streptacidiphilus jiangxiensis</name>
    <dbReference type="NCBI Taxonomy" id="235985"/>
    <lineage>
        <taxon>Bacteria</taxon>
        <taxon>Bacillati</taxon>
        <taxon>Actinomycetota</taxon>
        <taxon>Actinomycetes</taxon>
        <taxon>Kitasatosporales</taxon>
        <taxon>Streptomycetaceae</taxon>
        <taxon>Streptacidiphilus</taxon>
    </lineage>
</organism>
<evidence type="ECO:0000256" key="2">
    <source>
        <dbReference type="SAM" id="MobiDB-lite"/>
    </source>
</evidence>
<evidence type="ECO:0000313" key="5">
    <source>
        <dbReference type="Proteomes" id="UP000183015"/>
    </source>
</evidence>
<dbReference type="EMBL" id="FOAZ01000063">
    <property type="protein sequence ID" value="SEM81106.1"/>
    <property type="molecule type" value="Genomic_DNA"/>
</dbReference>
<dbReference type="InterPro" id="IPR013762">
    <property type="entry name" value="Integrase-like_cat_sf"/>
</dbReference>
<feature type="region of interest" description="Disordered" evidence="2">
    <location>
        <begin position="1"/>
        <end position="35"/>
    </location>
</feature>
<dbReference type="STRING" id="235985.SAMN05414137_1637"/>
<dbReference type="CDD" id="cd00397">
    <property type="entry name" value="DNA_BRE_C"/>
    <property type="match status" value="1"/>
</dbReference>
<dbReference type="InterPro" id="IPR011010">
    <property type="entry name" value="DNA_brk_join_enz"/>
</dbReference>
<evidence type="ECO:0000259" key="3">
    <source>
        <dbReference type="PROSITE" id="PS51898"/>
    </source>
</evidence>
<dbReference type="SUPFAM" id="SSF56349">
    <property type="entry name" value="DNA breaking-rejoining enzymes"/>
    <property type="match status" value="1"/>
</dbReference>
<dbReference type="GO" id="GO:0006310">
    <property type="term" value="P:DNA recombination"/>
    <property type="evidence" value="ECO:0007669"/>
    <property type="project" value="UniProtKB-KW"/>
</dbReference>
<keyword evidence="1" id="KW-0233">DNA recombination</keyword>
<dbReference type="Gene3D" id="1.10.443.10">
    <property type="entry name" value="Intergrase catalytic core"/>
    <property type="match status" value="1"/>
</dbReference>
<dbReference type="Pfam" id="PF00589">
    <property type="entry name" value="Phage_integrase"/>
    <property type="match status" value="1"/>
</dbReference>
<dbReference type="PROSITE" id="PS51898">
    <property type="entry name" value="TYR_RECOMBINASE"/>
    <property type="match status" value="1"/>
</dbReference>
<accession>A0A1H8BEC8</accession>
<dbReference type="GO" id="GO:0015074">
    <property type="term" value="P:DNA integration"/>
    <property type="evidence" value="ECO:0007669"/>
    <property type="project" value="InterPro"/>
</dbReference>
<protein>
    <submittedName>
        <fullName evidence="4">Phage integrase family protein</fullName>
    </submittedName>
</protein>
<dbReference type="InterPro" id="IPR002104">
    <property type="entry name" value="Integrase_catalytic"/>
</dbReference>
<reference evidence="5" key="1">
    <citation type="submission" date="2016-10" db="EMBL/GenBank/DDBJ databases">
        <authorList>
            <person name="Varghese N."/>
        </authorList>
    </citation>
    <scope>NUCLEOTIDE SEQUENCE [LARGE SCALE GENOMIC DNA]</scope>
    <source>
        <strain evidence="5">DSM 45096 / BCRC 16803 / CGMCC 4.1857 / CIP 109030 / JCM 12277 / KCTC 19219 / NBRC 100920 / 33214</strain>
    </source>
</reference>
<dbReference type="RefSeq" id="WP_042446498.1">
    <property type="nucleotide sequence ID" value="NZ_BBPN01000011.1"/>
</dbReference>
<keyword evidence="5" id="KW-1185">Reference proteome</keyword>
<dbReference type="eggNOG" id="COG0582">
    <property type="taxonomic scope" value="Bacteria"/>
</dbReference>
<dbReference type="GO" id="GO:0003677">
    <property type="term" value="F:DNA binding"/>
    <property type="evidence" value="ECO:0007669"/>
    <property type="project" value="InterPro"/>
</dbReference>
<dbReference type="Proteomes" id="UP000183015">
    <property type="component" value="Unassembled WGS sequence"/>
</dbReference>
<sequence>MSLTRPGQPLAGLPQDFTLGPGDVPDDIEDEQAGKDLPDEVMSVLCASLDLLEQTSSREVRVATELLIDTGRRPDEICQLDWDCLRADPDGQPVLLYDNHKAYRLGRRLPIAATTAEIITGQRERVRARYPDTPLQKLKLLPSTVANPYGTKPIAGLRNQHRTWVTALPEIHTRVTVETGGRPQIQPLPFDKSKIVPYAYRYTYAQRHADAGVPPDVLRALMDHRHLSTTQIYYRVSQERRRKAVDRLSALQFDRHGNRVWRKAQTLLDSEHARRAVGEVATAYGVCREPTNVAAAGQACPIRFRCVGCDHFHTDVSYLPDLERYLVDLLRSRERLIAAFEADEWARTESMPSEEEIHRVRRLISRVKADLDDLTPEDRARIEEAVTFVRRGRAVMLGLPKVRQPIPDIRPWSST</sequence>
<evidence type="ECO:0000313" key="4">
    <source>
        <dbReference type="EMBL" id="SEM81106.1"/>
    </source>
</evidence>